<dbReference type="EMBL" id="AP023081">
    <property type="protein sequence ID" value="BCD87757.1"/>
    <property type="molecule type" value="Genomic_DNA"/>
</dbReference>
<evidence type="ECO:0000313" key="4">
    <source>
        <dbReference type="EMBL" id="XBY66323.1"/>
    </source>
</evidence>
<dbReference type="PANTHER" id="PTHR43135:SF3">
    <property type="entry name" value="ALPHA-D-RIBOSE 1-METHYLPHOSPHONATE 5-TRIPHOSPHATE DIPHOSPHATASE"/>
    <property type="match status" value="1"/>
</dbReference>
<sequence>MTPITRILRQGNRLALASGTALLLGAAPFALAAEAPKAAAPAQPPQLVALKAARLIDVTSGKVVKDPVVLIEGEKIKAVGPDVVIPAEARIVDLGTSTLLPGLIDSHVHLGGFGPRFGTARGALAGAKQALDTLKAGFTTLRNMGGRAFTGIALRDAINEGDIPGPRIYDAGTLLTTTGGHCSGQPTTPEDDKDGAGVANGADAFERKVRQQFKYGADFIKVCITGGFMSGTDPRVTQFSEEELKAVIDTAHRYRKKVAVHAHGADGIRLAAQLGADTIEHASLVDDEGLKLLKQKNLPIVPTLAIGGLALDHAIEAGASPYTLAILKQTGIIHRQNIAKAIKAGIPIIYGTDAPITPHGTNAVEFHYLVEAGLTPLQAIQAATITPAKWLEASDSIGSIEAGRYADIIAVKDDPLADIKVLEKVQWVMKGGVIYKDELQGNP</sequence>
<evidence type="ECO:0000256" key="1">
    <source>
        <dbReference type="SAM" id="SignalP"/>
    </source>
</evidence>
<dbReference type="Gene3D" id="2.30.40.10">
    <property type="entry name" value="Urease, subunit C, domain 1"/>
    <property type="match status" value="1"/>
</dbReference>
<dbReference type="InterPro" id="IPR011059">
    <property type="entry name" value="Metal-dep_hydrolase_composite"/>
</dbReference>
<proteinExistence type="predicted"/>
<feature type="signal peptide" evidence="1">
    <location>
        <begin position="1"/>
        <end position="32"/>
    </location>
</feature>
<dbReference type="Pfam" id="PF01979">
    <property type="entry name" value="Amidohydro_1"/>
    <property type="match status" value="1"/>
</dbReference>
<evidence type="ECO:0000313" key="3">
    <source>
        <dbReference type="EMBL" id="BCD87757.1"/>
    </source>
</evidence>
<dbReference type="SUPFAM" id="SSF51556">
    <property type="entry name" value="Metallo-dependent hydrolases"/>
    <property type="match status" value="1"/>
</dbReference>
<dbReference type="CDD" id="cd01299">
    <property type="entry name" value="Met_dep_hydrolase_A"/>
    <property type="match status" value="1"/>
</dbReference>
<dbReference type="InterPro" id="IPR057744">
    <property type="entry name" value="OTAase-like"/>
</dbReference>
<feature type="domain" description="Amidohydrolase-related" evidence="2">
    <location>
        <begin position="98"/>
        <end position="433"/>
    </location>
</feature>
<evidence type="ECO:0000313" key="5">
    <source>
        <dbReference type="Proteomes" id="UP001064896"/>
    </source>
</evidence>
<dbReference type="InterPro" id="IPR051781">
    <property type="entry name" value="Metallo-dep_Hydrolase"/>
</dbReference>
<name>A0AAU7YBY4_9PSED</name>
<dbReference type="GO" id="GO:0016810">
    <property type="term" value="F:hydrolase activity, acting on carbon-nitrogen (but not peptide) bonds"/>
    <property type="evidence" value="ECO:0007669"/>
    <property type="project" value="InterPro"/>
</dbReference>
<dbReference type="RefSeq" id="WP_265168113.1">
    <property type="nucleotide sequence ID" value="NZ_AP023081.1"/>
</dbReference>
<dbReference type="EMBL" id="CP158373">
    <property type="protein sequence ID" value="XBY66323.1"/>
    <property type="molecule type" value="Genomic_DNA"/>
</dbReference>
<reference evidence="4" key="2">
    <citation type="submission" date="2023-08" db="EMBL/GenBank/DDBJ databases">
        <title>Increased levels of nutrients transform a symbiont into a lethal pathobiont.</title>
        <authorList>
            <person name="Lachnit T."/>
            <person name="Ulrich L."/>
            <person name="Willmer F.M."/>
            <person name="Hasenbein T."/>
            <person name="Steiner L.X."/>
            <person name="Wolters M."/>
            <person name="Herbst E.M."/>
            <person name="Deines P."/>
        </authorList>
    </citation>
    <scope>NUCLEOTIDE SEQUENCE</scope>
    <source>
        <strain evidence="4">T3</strain>
    </source>
</reference>
<dbReference type="Gene3D" id="3.20.20.140">
    <property type="entry name" value="Metal-dependent hydrolases"/>
    <property type="match status" value="1"/>
</dbReference>
<evidence type="ECO:0000259" key="2">
    <source>
        <dbReference type="Pfam" id="PF01979"/>
    </source>
</evidence>
<accession>A0AAU7YBY4</accession>
<organism evidence="4">
    <name type="scientific">Pseudomonas solani</name>
    <dbReference type="NCBI Taxonomy" id="2731552"/>
    <lineage>
        <taxon>Bacteria</taxon>
        <taxon>Pseudomonadati</taxon>
        <taxon>Pseudomonadota</taxon>
        <taxon>Gammaproteobacteria</taxon>
        <taxon>Pseudomonadales</taxon>
        <taxon>Pseudomonadaceae</taxon>
        <taxon>Pseudomonas</taxon>
    </lineage>
</organism>
<dbReference type="InterPro" id="IPR032466">
    <property type="entry name" value="Metal_Hydrolase"/>
</dbReference>
<dbReference type="InterPro" id="IPR006680">
    <property type="entry name" value="Amidohydro-rel"/>
</dbReference>
<gene>
    <name evidence="4" type="ORF">ABS648_11345</name>
    <name evidence="3" type="ORF">PSm6_41640</name>
</gene>
<keyword evidence="5" id="KW-1185">Reference proteome</keyword>
<keyword evidence="1" id="KW-0732">Signal</keyword>
<reference evidence="3" key="1">
    <citation type="submission" date="2020-05" db="EMBL/GenBank/DDBJ databases">
        <title>Complete genome sequence of Pseudomonas sp. Sm006.</title>
        <authorList>
            <person name="Takeuchi K."/>
            <person name="Someya N."/>
        </authorList>
    </citation>
    <scope>NUCLEOTIDE SEQUENCE</scope>
    <source>
        <strain evidence="3">Sm006</strain>
    </source>
</reference>
<dbReference type="SUPFAM" id="SSF51338">
    <property type="entry name" value="Composite domain of metallo-dependent hydrolases"/>
    <property type="match status" value="1"/>
</dbReference>
<dbReference type="PANTHER" id="PTHR43135">
    <property type="entry name" value="ALPHA-D-RIBOSE 1-METHYLPHOSPHONATE 5-TRIPHOSPHATE DIPHOSPHATASE"/>
    <property type="match status" value="1"/>
</dbReference>
<feature type="chain" id="PRO_5043750592" evidence="1">
    <location>
        <begin position="33"/>
        <end position="443"/>
    </location>
</feature>
<dbReference type="Proteomes" id="UP001064896">
    <property type="component" value="Chromosome"/>
</dbReference>
<dbReference type="AlphaFoldDB" id="A0AAU7YBY4"/>
<protein>
    <submittedName>
        <fullName evidence="4">Amidohydrolase family protein</fullName>
    </submittedName>
    <submittedName>
        <fullName evidence="3">Xaa-Pro dipeptidase</fullName>
    </submittedName>
</protein>